<keyword evidence="4 8" id="KW-0106">Calcium</keyword>
<keyword evidence="12" id="KW-1185">Reference proteome</keyword>
<comment type="subcellular location">
    <subcellularLocation>
        <location evidence="1">Membrane</location>
    </subcellularLocation>
</comment>
<dbReference type="PANTHER" id="PTHR24025">
    <property type="entry name" value="DESMOGLEIN FAMILY MEMBER"/>
    <property type="match status" value="1"/>
</dbReference>
<gene>
    <name evidence="11" type="ORF">RN001_007102</name>
</gene>
<protein>
    <recommendedName>
        <fullName evidence="10">Cadherin domain-containing protein</fullName>
    </recommendedName>
</protein>
<evidence type="ECO:0000259" key="10">
    <source>
        <dbReference type="PROSITE" id="PS50268"/>
    </source>
</evidence>
<dbReference type="AlphaFoldDB" id="A0AAN7S8Z0"/>
<dbReference type="InterPro" id="IPR006912">
    <property type="entry name" value="Harbinger_derived_prot"/>
</dbReference>
<dbReference type="EMBL" id="JARPUR010000003">
    <property type="protein sequence ID" value="KAK4878956.1"/>
    <property type="molecule type" value="Genomic_DNA"/>
</dbReference>
<dbReference type="InterPro" id="IPR020894">
    <property type="entry name" value="Cadherin_CS"/>
</dbReference>
<keyword evidence="7 9" id="KW-0472">Membrane</keyword>
<reference evidence="12" key="1">
    <citation type="submission" date="2023-01" db="EMBL/GenBank/DDBJ databases">
        <title>Key to firefly adult light organ development and bioluminescence: homeobox transcription factors regulate luciferase expression and transportation to peroxisome.</title>
        <authorList>
            <person name="Fu X."/>
        </authorList>
    </citation>
    <scope>NUCLEOTIDE SEQUENCE [LARGE SCALE GENOMIC DNA]</scope>
</reference>
<organism evidence="11 12">
    <name type="scientific">Aquatica leii</name>
    <dbReference type="NCBI Taxonomy" id="1421715"/>
    <lineage>
        <taxon>Eukaryota</taxon>
        <taxon>Metazoa</taxon>
        <taxon>Ecdysozoa</taxon>
        <taxon>Arthropoda</taxon>
        <taxon>Hexapoda</taxon>
        <taxon>Insecta</taxon>
        <taxon>Pterygota</taxon>
        <taxon>Neoptera</taxon>
        <taxon>Endopterygota</taxon>
        <taxon>Coleoptera</taxon>
        <taxon>Polyphaga</taxon>
        <taxon>Elateriformia</taxon>
        <taxon>Elateroidea</taxon>
        <taxon>Lampyridae</taxon>
        <taxon>Luciolinae</taxon>
        <taxon>Aquatica</taxon>
    </lineage>
</organism>
<dbReference type="GO" id="GO:0005886">
    <property type="term" value="C:plasma membrane"/>
    <property type="evidence" value="ECO:0007669"/>
    <property type="project" value="InterPro"/>
</dbReference>
<evidence type="ECO:0000256" key="8">
    <source>
        <dbReference type="PROSITE-ProRule" id="PRU00043"/>
    </source>
</evidence>
<name>A0AAN7S8Z0_9COLE</name>
<dbReference type="Gene3D" id="2.60.40.60">
    <property type="entry name" value="Cadherins"/>
    <property type="match status" value="1"/>
</dbReference>
<keyword evidence="3" id="KW-0677">Repeat</keyword>
<dbReference type="GO" id="GO:0007156">
    <property type="term" value="P:homophilic cell adhesion via plasma membrane adhesion molecules"/>
    <property type="evidence" value="ECO:0007669"/>
    <property type="project" value="InterPro"/>
</dbReference>
<dbReference type="Proteomes" id="UP001353858">
    <property type="component" value="Unassembled WGS sequence"/>
</dbReference>
<dbReference type="InterPro" id="IPR050971">
    <property type="entry name" value="Cadherin-domain_protein"/>
</dbReference>
<dbReference type="InterPro" id="IPR002126">
    <property type="entry name" value="Cadherin-like_dom"/>
</dbReference>
<evidence type="ECO:0000313" key="12">
    <source>
        <dbReference type="Proteomes" id="UP001353858"/>
    </source>
</evidence>
<dbReference type="Pfam" id="PF04827">
    <property type="entry name" value="Plant_tran"/>
    <property type="match status" value="1"/>
</dbReference>
<evidence type="ECO:0000256" key="3">
    <source>
        <dbReference type="ARBA" id="ARBA00022737"/>
    </source>
</evidence>
<evidence type="ECO:0000256" key="7">
    <source>
        <dbReference type="ARBA" id="ARBA00023136"/>
    </source>
</evidence>
<dbReference type="GO" id="GO:0005911">
    <property type="term" value="C:cell-cell junction"/>
    <property type="evidence" value="ECO:0007669"/>
    <property type="project" value="TreeGrafter"/>
</dbReference>
<evidence type="ECO:0000313" key="11">
    <source>
        <dbReference type="EMBL" id="KAK4878956.1"/>
    </source>
</evidence>
<dbReference type="PROSITE" id="PS50268">
    <property type="entry name" value="CADHERIN_2"/>
    <property type="match status" value="1"/>
</dbReference>
<dbReference type="GO" id="GO:0005509">
    <property type="term" value="F:calcium ion binding"/>
    <property type="evidence" value="ECO:0007669"/>
    <property type="project" value="UniProtKB-UniRule"/>
</dbReference>
<feature type="transmembrane region" description="Helical" evidence="9">
    <location>
        <begin position="787"/>
        <end position="811"/>
    </location>
</feature>
<keyword evidence="5" id="KW-0130">Cell adhesion</keyword>
<evidence type="ECO:0000256" key="2">
    <source>
        <dbReference type="ARBA" id="ARBA00022692"/>
    </source>
</evidence>
<dbReference type="InterPro" id="IPR015919">
    <property type="entry name" value="Cadherin-like_sf"/>
</dbReference>
<dbReference type="PROSITE" id="PS00232">
    <property type="entry name" value="CADHERIN_1"/>
    <property type="match status" value="1"/>
</dbReference>
<dbReference type="PANTHER" id="PTHR24025:SF23">
    <property type="entry name" value="NEURAL-CADHERIN"/>
    <property type="match status" value="1"/>
</dbReference>
<keyword evidence="6 9" id="KW-1133">Transmembrane helix</keyword>
<dbReference type="SUPFAM" id="SSF49313">
    <property type="entry name" value="Cadherin-like"/>
    <property type="match status" value="1"/>
</dbReference>
<dbReference type="CDD" id="cd11304">
    <property type="entry name" value="Cadherin_repeat"/>
    <property type="match status" value="1"/>
</dbReference>
<keyword evidence="2 9" id="KW-0812">Transmembrane</keyword>
<evidence type="ECO:0000256" key="4">
    <source>
        <dbReference type="ARBA" id="ARBA00022837"/>
    </source>
</evidence>
<evidence type="ECO:0000256" key="6">
    <source>
        <dbReference type="ARBA" id="ARBA00022989"/>
    </source>
</evidence>
<comment type="caution">
    <text evidence="11">The sequence shown here is derived from an EMBL/GenBank/DDBJ whole genome shotgun (WGS) entry which is preliminary data.</text>
</comment>
<accession>A0AAN7S8Z0</accession>
<feature type="domain" description="Cadherin" evidence="10">
    <location>
        <begin position="502"/>
        <end position="596"/>
    </location>
</feature>
<evidence type="ECO:0000256" key="1">
    <source>
        <dbReference type="ARBA" id="ARBA00004370"/>
    </source>
</evidence>
<proteinExistence type="predicted"/>
<evidence type="ECO:0000256" key="5">
    <source>
        <dbReference type="ARBA" id="ARBA00022889"/>
    </source>
</evidence>
<sequence length="852" mass="97045">MAYNRLINVFILNQLENEDCDSGYPLHNKARNCIERCFGVIKSRFRCILKYRTLNYNPVKAAKIVCSCVILHNMGSRKEMQLNLTDNSVLENHQVTAQIILINDTERNTATRNVKNIQDFSKYVNSNVVASVNHFKNDQNAKSFSNQKIAFNLTFACQNNKVKELDIDKSVHGVNTSRSLVCTLPIPWLSTFYTTNFTRKINVCVMPNYTEEWCKTTDEILKCHQANKTNTNEPELTYDTHLKVIDQSNPRRVGKNGTLLSLPNFEYSHYDARYVYTNEHHYFYIYRTIKLINSSPNINIQIHDDYKTYFSVTVSSNLVYVNVIKEFSKDFLMDKLIMFVTLEAYIGNAKCIGKTVLVINIDKQFVTPSETPSLKFEKNQYWFEVTNLYDGFIGYVKAIAKPPLLVTYFIPVAGLNRPKQLTIDPFTGRLSLLSALKVGIYKIIVTASAPTSELKTYTNVVINVKKSAQLQTKNSIMVIHVTEHIETRIKLPCQYYYAVCLYEIIDQYPNTNPLLFSSNLGYLYIAPIDREMNIIINMNVPQFQIRLRLVKSTHVAVKRDAKNREWVNVPEIVTNEIDQLLLSVIIDDVNDNPPIFREGTKLVVGYYCTNFSLPLLPYITQVYAKDADSGVNADITYTIDNSNFVIHPKTGFLYLENKNFITDTPITFLITATDKNGSDTGLFSKLNITVVPLALKNLLLITSNNTLETLPFGTNLSIKTLSSISYTQNELTRSKIVLYALDEDNVPLESTELAKMINETGLPIEISTLSDGCQKNYSSCNLIRKRFIIAVSTMGMILLIFVIVAFVSSVFRCKERKNKTKRNNSNKPEASIEVSVLSDGINPDLKVDKEDN</sequence>
<evidence type="ECO:0000256" key="9">
    <source>
        <dbReference type="SAM" id="Phobius"/>
    </source>
</evidence>